<keyword evidence="2" id="KW-1185">Reference proteome</keyword>
<dbReference type="InterPro" id="IPR023393">
    <property type="entry name" value="START-like_dom_sf"/>
</dbReference>
<protein>
    <submittedName>
        <fullName evidence="1">Carbon monoxide dehydrogenase</fullName>
    </submittedName>
</protein>
<accession>A0A0K9GVV6</accession>
<proteinExistence type="predicted"/>
<dbReference type="STRING" id="1679170.AC625_13455"/>
<evidence type="ECO:0000313" key="2">
    <source>
        <dbReference type="Proteomes" id="UP000037146"/>
    </source>
</evidence>
<name>A0A0K9GVV6_9BACI</name>
<organism evidence="1 2">
    <name type="scientific">Peribacillus loiseleuriae</name>
    <dbReference type="NCBI Taxonomy" id="1679170"/>
    <lineage>
        <taxon>Bacteria</taxon>
        <taxon>Bacillati</taxon>
        <taxon>Bacillota</taxon>
        <taxon>Bacilli</taxon>
        <taxon>Bacillales</taxon>
        <taxon>Bacillaceae</taxon>
        <taxon>Peribacillus</taxon>
    </lineage>
</organism>
<dbReference type="CDD" id="cd07812">
    <property type="entry name" value="SRPBCC"/>
    <property type="match status" value="1"/>
</dbReference>
<sequence length="151" mass="16742">MASGVHSVNIPLSIEKVWNFVSVIDNWAPLVPGYIAHTVITKNQSTWEFISDLGLIKKKIKLLVDITEWSGPEKVTFQLLGTNENFKGSGYFRAEMIDENRTKMIGYLDITAKGMKAPMANPLLKSYVPETAKALSEAVAVKLLEIHHGKG</sequence>
<comment type="caution">
    <text evidence="1">The sequence shown here is derived from an EMBL/GenBank/DDBJ whole genome shotgun (WGS) entry which is preliminary data.</text>
</comment>
<dbReference type="Proteomes" id="UP000037146">
    <property type="component" value="Unassembled WGS sequence"/>
</dbReference>
<dbReference type="Gene3D" id="3.30.530.20">
    <property type="match status" value="1"/>
</dbReference>
<dbReference type="AlphaFoldDB" id="A0A0K9GVV6"/>
<reference evidence="2" key="1">
    <citation type="submission" date="2015-07" db="EMBL/GenBank/DDBJ databases">
        <title>Genome sequencing project for genomic taxonomy and phylogenomics of Bacillus-like bacteria.</title>
        <authorList>
            <person name="Liu B."/>
            <person name="Wang J."/>
            <person name="Zhu Y."/>
            <person name="Liu G."/>
            <person name="Chen Q."/>
            <person name="Chen Z."/>
            <person name="Lan J."/>
            <person name="Che J."/>
            <person name="Ge C."/>
            <person name="Shi H."/>
            <person name="Pan Z."/>
            <person name="Liu X."/>
        </authorList>
    </citation>
    <scope>NUCLEOTIDE SEQUENCE [LARGE SCALE GENOMIC DNA]</scope>
    <source>
        <strain evidence="2">FJAT-27997</strain>
    </source>
</reference>
<evidence type="ECO:0000313" key="1">
    <source>
        <dbReference type="EMBL" id="KMY50382.1"/>
    </source>
</evidence>
<dbReference type="SUPFAM" id="SSF55961">
    <property type="entry name" value="Bet v1-like"/>
    <property type="match status" value="1"/>
</dbReference>
<dbReference type="InterPro" id="IPR010419">
    <property type="entry name" value="CO_DH_gsu"/>
</dbReference>
<dbReference type="Pfam" id="PF06240">
    <property type="entry name" value="COXG"/>
    <property type="match status" value="1"/>
</dbReference>
<dbReference type="EMBL" id="LFZW01000001">
    <property type="protein sequence ID" value="KMY50382.1"/>
    <property type="molecule type" value="Genomic_DNA"/>
</dbReference>
<gene>
    <name evidence="1" type="ORF">AC625_13455</name>
</gene>
<dbReference type="OrthoDB" id="2374625at2"/>
<dbReference type="PATRIC" id="fig|1679170.3.peg.3070"/>
<dbReference type="RefSeq" id="WP_049681735.1">
    <property type="nucleotide sequence ID" value="NZ_LFZW01000001.1"/>
</dbReference>